<comment type="catalytic activity">
    <reaction evidence="1">
        <text>S-ubiquitinyl-[E2 ubiquitin-conjugating enzyme]-L-cysteine + [acceptor protein]-L-lysine = [E2 ubiquitin-conjugating enzyme]-L-cysteine + N(6)-ubiquitinyl-[acceptor protein]-L-lysine.</text>
        <dbReference type="EC" id="2.3.2.27"/>
    </reaction>
</comment>
<dbReference type="SUPFAM" id="SSF57850">
    <property type="entry name" value="RING/U-box"/>
    <property type="match status" value="1"/>
</dbReference>
<dbReference type="PANTHER" id="PTHR13931:SF16">
    <property type="entry name" value="UBIQUITIN CONJUGATION FACTOR E4 A"/>
    <property type="match status" value="1"/>
</dbReference>
<evidence type="ECO:0000256" key="12">
    <source>
        <dbReference type="SAM" id="MobiDB-lite"/>
    </source>
</evidence>
<dbReference type="EMBL" id="MRZV01000432">
    <property type="protein sequence ID" value="PIK50131.1"/>
    <property type="molecule type" value="Genomic_DNA"/>
</dbReference>
<keyword evidence="7" id="KW-0808">Transferase</keyword>
<dbReference type="PANTHER" id="PTHR13931">
    <property type="entry name" value="UBIQUITINATION FACTOR E4"/>
    <property type="match status" value="1"/>
</dbReference>
<dbReference type="GO" id="GO:0006511">
    <property type="term" value="P:ubiquitin-dependent protein catabolic process"/>
    <property type="evidence" value="ECO:0007669"/>
    <property type="project" value="InterPro"/>
</dbReference>
<dbReference type="SMART" id="SM00504">
    <property type="entry name" value="Ubox"/>
    <property type="match status" value="1"/>
</dbReference>
<dbReference type="PROSITE" id="PS51698">
    <property type="entry name" value="U_BOX"/>
    <property type="match status" value="1"/>
</dbReference>
<reference evidence="14 15" key="1">
    <citation type="journal article" date="2017" name="PLoS Biol.">
        <title>The sea cucumber genome provides insights into morphological evolution and visceral regeneration.</title>
        <authorList>
            <person name="Zhang X."/>
            <person name="Sun L."/>
            <person name="Yuan J."/>
            <person name="Sun Y."/>
            <person name="Gao Y."/>
            <person name="Zhang L."/>
            <person name="Li S."/>
            <person name="Dai H."/>
            <person name="Hamel J.F."/>
            <person name="Liu C."/>
            <person name="Yu Y."/>
            <person name="Liu S."/>
            <person name="Lin W."/>
            <person name="Guo K."/>
            <person name="Jin S."/>
            <person name="Xu P."/>
            <person name="Storey K.B."/>
            <person name="Huan P."/>
            <person name="Zhang T."/>
            <person name="Zhou Y."/>
            <person name="Zhang J."/>
            <person name="Lin C."/>
            <person name="Li X."/>
            <person name="Xing L."/>
            <person name="Huo D."/>
            <person name="Sun M."/>
            <person name="Wang L."/>
            <person name="Mercier A."/>
            <person name="Li F."/>
            <person name="Yang H."/>
            <person name="Xiang J."/>
        </authorList>
    </citation>
    <scope>NUCLEOTIDE SEQUENCE [LARGE SCALE GENOMIC DNA]</scope>
    <source>
        <strain evidence="14">Shaxun</strain>
        <tissue evidence="14">Muscle</tissue>
    </source>
</reference>
<evidence type="ECO:0000256" key="8">
    <source>
        <dbReference type="ARBA" id="ARBA00022786"/>
    </source>
</evidence>
<evidence type="ECO:0000313" key="15">
    <source>
        <dbReference type="Proteomes" id="UP000230750"/>
    </source>
</evidence>
<accession>A0A2G8KQ49</accession>
<dbReference type="STRING" id="307972.A0A2G8KQ49"/>
<comment type="pathway">
    <text evidence="3">Protein modification; protein ubiquitination.</text>
</comment>
<dbReference type="GO" id="GO:0000209">
    <property type="term" value="P:protein polyubiquitination"/>
    <property type="evidence" value="ECO:0007669"/>
    <property type="project" value="TreeGrafter"/>
</dbReference>
<evidence type="ECO:0000256" key="7">
    <source>
        <dbReference type="ARBA" id="ARBA00022679"/>
    </source>
</evidence>
<dbReference type="OrthoDB" id="20295at2759"/>
<dbReference type="EC" id="2.3.2.27" evidence="5"/>
<evidence type="ECO:0000256" key="2">
    <source>
        <dbReference type="ARBA" id="ARBA00004496"/>
    </source>
</evidence>
<dbReference type="UniPathway" id="UPA00143"/>
<proteinExistence type="inferred from homology"/>
<dbReference type="Proteomes" id="UP000230750">
    <property type="component" value="Unassembled WGS sequence"/>
</dbReference>
<evidence type="ECO:0000256" key="10">
    <source>
        <dbReference type="ARBA" id="ARBA00037624"/>
    </source>
</evidence>
<evidence type="ECO:0000259" key="13">
    <source>
        <dbReference type="PROSITE" id="PS51698"/>
    </source>
</evidence>
<dbReference type="InterPro" id="IPR003613">
    <property type="entry name" value="Ubox_domain"/>
</dbReference>
<dbReference type="AlphaFoldDB" id="A0A2G8KQ49"/>
<comment type="subcellular location">
    <subcellularLocation>
        <location evidence="2">Cytoplasm</location>
    </subcellularLocation>
</comment>
<evidence type="ECO:0000313" key="14">
    <source>
        <dbReference type="EMBL" id="PIK50131.1"/>
    </source>
</evidence>
<organism evidence="14 15">
    <name type="scientific">Stichopus japonicus</name>
    <name type="common">Sea cucumber</name>
    <dbReference type="NCBI Taxonomy" id="307972"/>
    <lineage>
        <taxon>Eukaryota</taxon>
        <taxon>Metazoa</taxon>
        <taxon>Echinodermata</taxon>
        <taxon>Eleutherozoa</taxon>
        <taxon>Echinozoa</taxon>
        <taxon>Holothuroidea</taxon>
        <taxon>Aspidochirotacea</taxon>
        <taxon>Aspidochirotida</taxon>
        <taxon>Stichopodidae</taxon>
        <taxon>Apostichopus</taxon>
    </lineage>
</organism>
<gene>
    <name evidence="14" type="ORF">BSL78_12976</name>
</gene>
<dbReference type="FunFam" id="3.30.40.10:FF:000055">
    <property type="entry name" value="Ubiquitin conjugation factor e4 a"/>
    <property type="match status" value="1"/>
</dbReference>
<keyword evidence="9" id="KW-0007">Acetylation</keyword>
<evidence type="ECO:0000256" key="6">
    <source>
        <dbReference type="ARBA" id="ARBA00022490"/>
    </source>
</evidence>
<dbReference type="Pfam" id="PF10408">
    <property type="entry name" value="Ufd2P_core"/>
    <property type="match status" value="2"/>
</dbReference>
<sequence>MATSNPFAHLVKNQPASDEPSSKQEKDVLEDEGATIPVHLPEKVGQHEPLEGDTQITDQARIVQTIDRTIQKVFLVTVDSDGMTFDRGMPTCCVYLVDMAAMLKEKHGDNWCWFDWELVESALFERLLLEDPSFHVISMNNSDTPPGGQSPAGQKQVLKYLLESYNRCRQLIGQSQEDEEEEVTYLKKCECIIISNTVTCLITPEVYQQQIHQQALDILIKSSTAMEFNQVAEFFQKVAETLNLDEDLSVSDAFMPILDLLKFKMNPAKASLSDPMNYAYCDILQMYASNPALAEPRATSCHSLDMFLLLSCIPSLEKTENFFEKPSTKGPSERQTTMEYLWKLLSEWNKRMHQIFKSIFKSSTENRNRLLYWIGSCLNANKSRVKLWSRQSFDFRVKYCSNEFFLNLAAVLLRLCEPFCKPGSDAIVSVNLSYCEVPVNDATPEKGMASVGVHTRGLAEVTKLIKREGETPLERPRQPFKFVTDIYFLTQQCMNLGFHVLLEDFYTLNRQLHQLQEAYRDATATGGGATGNPLITRLHEEMEKAMSQFLAYRSALLESTFVENGLYYHIASTRLLCHSISSEGDNSKLRQPTLPLPEKAPDILTAIPELIAENAIDFLMFLRRFNEQKLEDAGDALANVMTFVILFMGNKKFMNNPHLRAKLAEVLEGLLPIREDGNRASIAIFHRERMFKEHTLDVQLSHAVLSIFILAKEALLSIEDHPAPLFLQFINLLVNDAIFMLDEAMTHLKSIREYELQKESGEFQSLPQQEQQQRERQVRTSTAVARFFNVMSRESVACLAFITEEIKDIFTHPVMVERIAAMFNDFLLKLVGKKSAELKVRDFSKLEFNPGQLVQDICQVYINLGDKDEFCRAVSQDGRSYDANLFAKAEDVLRKIVTSIEIMEELKKFSDRVKEFAQEQVREEEAFADAPEEFMDPVTCTIMNDPVTLPSSKVNVDRSVISRHLLSYSSLPNSDHTDPFNRSPLTMDQVIPNTELKKKIVDWKREQRKK</sequence>
<evidence type="ECO:0000256" key="9">
    <source>
        <dbReference type="ARBA" id="ARBA00022990"/>
    </source>
</evidence>
<dbReference type="GO" id="GO:0005634">
    <property type="term" value="C:nucleus"/>
    <property type="evidence" value="ECO:0007669"/>
    <property type="project" value="TreeGrafter"/>
</dbReference>
<comment type="function">
    <text evidence="10">Ubiquitin-protein ligase that probably functions as an E3 ligase in conjunction with specific E1 and E2 ligases. May also function as an E4 ligase mediating the assembly of polyubiquitin chains on substrates ubiquitinated by another E3 ubiquitin ligase. Mediates 'Lys-48'-linked polyubiquitination of substrates.</text>
</comment>
<dbReference type="GO" id="GO:0000151">
    <property type="term" value="C:ubiquitin ligase complex"/>
    <property type="evidence" value="ECO:0007669"/>
    <property type="project" value="InterPro"/>
</dbReference>
<keyword evidence="15" id="KW-1185">Reference proteome</keyword>
<dbReference type="GO" id="GO:0005737">
    <property type="term" value="C:cytoplasm"/>
    <property type="evidence" value="ECO:0007669"/>
    <property type="project" value="UniProtKB-SubCell"/>
</dbReference>
<evidence type="ECO:0000256" key="4">
    <source>
        <dbReference type="ARBA" id="ARBA00007434"/>
    </source>
</evidence>
<feature type="domain" description="U-box" evidence="13">
    <location>
        <begin position="929"/>
        <end position="1010"/>
    </location>
</feature>
<keyword evidence="8" id="KW-0833">Ubl conjugation pathway</keyword>
<dbReference type="InterPro" id="IPR019474">
    <property type="entry name" value="Ub_conjug_fac_E4_core"/>
</dbReference>
<feature type="region of interest" description="Disordered" evidence="12">
    <location>
        <begin position="1"/>
        <end position="29"/>
    </location>
</feature>
<dbReference type="InterPro" id="IPR045132">
    <property type="entry name" value="UBE4"/>
</dbReference>
<keyword evidence="6" id="KW-0963">Cytoplasm</keyword>
<comment type="caution">
    <text evidence="14">The sequence shown here is derived from an EMBL/GenBank/DDBJ whole genome shotgun (WGS) entry which is preliminary data.</text>
</comment>
<dbReference type="InterPro" id="IPR013083">
    <property type="entry name" value="Znf_RING/FYVE/PHD"/>
</dbReference>
<protein>
    <recommendedName>
        <fullName evidence="11">Ubiquitin conjugation factor E4 A</fullName>
        <ecNumber evidence="5">2.3.2.27</ecNumber>
    </recommendedName>
</protein>
<evidence type="ECO:0000256" key="3">
    <source>
        <dbReference type="ARBA" id="ARBA00004906"/>
    </source>
</evidence>
<name>A0A2G8KQ49_STIJA</name>
<dbReference type="GO" id="GO:0034450">
    <property type="term" value="F:ubiquitin-ubiquitin ligase activity"/>
    <property type="evidence" value="ECO:0007669"/>
    <property type="project" value="InterPro"/>
</dbReference>
<evidence type="ECO:0000256" key="11">
    <source>
        <dbReference type="ARBA" id="ARBA00040077"/>
    </source>
</evidence>
<dbReference type="Gene3D" id="3.30.40.10">
    <property type="entry name" value="Zinc/RING finger domain, C3HC4 (zinc finger)"/>
    <property type="match status" value="1"/>
</dbReference>
<dbReference type="GO" id="GO:0036503">
    <property type="term" value="P:ERAD pathway"/>
    <property type="evidence" value="ECO:0007669"/>
    <property type="project" value="InterPro"/>
</dbReference>
<comment type="similarity">
    <text evidence="4">Belongs to the ubiquitin conjugation factor E4 family.</text>
</comment>
<evidence type="ECO:0000256" key="5">
    <source>
        <dbReference type="ARBA" id="ARBA00012483"/>
    </source>
</evidence>
<dbReference type="Pfam" id="PF04564">
    <property type="entry name" value="U-box"/>
    <property type="match status" value="1"/>
</dbReference>
<evidence type="ECO:0000256" key="1">
    <source>
        <dbReference type="ARBA" id="ARBA00000900"/>
    </source>
</evidence>